<dbReference type="InterPro" id="IPR032710">
    <property type="entry name" value="NTF2-like_dom_sf"/>
</dbReference>
<name>A0AB34K9D5_PRYPA</name>
<dbReference type="GO" id="GO:0005737">
    <property type="term" value="C:cytoplasm"/>
    <property type="evidence" value="ECO:0007669"/>
    <property type="project" value="UniProtKB-SubCell"/>
</dbReference>
<dbReference type="GO" id="GO:0006606">
    <property type="term" value="P:protein import into nucleus"/>
    <property type="evidence" value="ECO:0007669"/>
    <property type="project" value="UniProtKB-ARBA"/>
</dbReference>
<keyword evidence="2" id="KW-0653">Protein transport</keyword>
<keyword evidence="2" id="KW-0813">Transport</keyword>
<feature type="domain" description="NTF2" evidence="3">
    <location>
        <begin position="11"/>
        <end position="125"/>
    </location>
</feature>
<dbReference type="InterPro" id="IPR018222">
    <property type="entry name" value="Nuclear_transport_factor_2_euk"/>
</dbReference>
<dbReference type="GO" id="GO:0051028">
    <property type="term" value="P:mRNA transport"/>
    <property type="evidence" value="ECO:0007669"/>
    <property type="project" value="UniProtKB-UniRule"/>
</dbReference>
<evidence type="ECO:0000256" key="2">
    <source>
        <dbReference type="RuleBase" id="RU369002"/>
    </source>
</evidence>
<dbReference type="SUPFAM" id="SSF54427">
    <property type="entry name" value="NTF2-like"/>
    <property type="match status" value="1"/>
</dbReference>
<dbReference type="InterPro" id="IPR002075">
    <property type="entry name" value="NTF2_dom"/>
</dbReference>
<comment type="caution">
    <text evidence="4">The sequence shown here is derived from an EMBL/GenBank/DDBJ whole genome shotgun (WGS) entry which is preliminary data.</text>
</comment>
<organism evidence="4 5">
    <name type="scientific">Prymnesium parvum</name>
    <name type="common">Toxic golden alga</name>
    <dbReference type="NCBI Taxonomy" id="97485"/>
    <lineage>
        <taxon>Eukaryota</taxon>
        <taxon>Haptista</taxon>
        <taxon>Haptophyta</taxon>
        <taxon>Prymnesiophyceae</taxon>
        <taxon>Prymnesiales</taxon>
        <taxon>Prymnesiaceae</taxon>
        <taxon>Prymnesium</taxon>
    </lineage>
</organism>
<keyword evidence="1 2" id="KW-0963">Cytoplasm</keyword>
<evidence type="ECO:0000259" key="3">
    <source>
        <dbReference type="PROSITE" id="PS50177"/>
    </source>
</evidence>
<dbReference type="Gene3D" id="3.10.450.50">
    <property type="match status" value="1"/>
</dbReference>
<keyword evidence="2" id="KW-0539">Nucleus</keyword>
<dbReference type="GO" id="GO:0005635">
    <property type="term" value="C:nuclear envelope"/>
    <property type="evidence" value="ECO:0007669"/>
    <property type="project" value="UniProtKB-ARBA"/>
</dbReference>
<dbReference type="PANTHER" id="PTHR12612">
    <property type="entry name" value="NUCLEAR TRANSPORT FACTOR 2"/>
    <property type="match status" value="1"/>
</dbReference>
<keyword evidence="5" id="KW-1185">Reference proteome</keyword>
<dbReference type="EMBL" id="JBGBPQ010000001">
    <property type="protein sequence ID" value="KAL1529987.1"/>
    <property type="molecule type" value="Genomic_DNA"/>
</dbReference>
<dbReference type="AlphaFoldDB" id="A0AB34K9D5"/>
<proteinExistence type="predicted"/>
<dbReference type="PROSITE" id="PS50177">
    <property type="entry name" value="NTF2_DOMAIN"/>
    <property type="match status" value="1"/>
</dbReference>
<dbReference type="FunFam" id="3.10.450.50:FF:000005">
    <property type="entry name" value="Nuclear transport factor 2"/>
    <property type="match status" value="1"/>
</dbReference>
<protein>
    <recommendedName>
        <fullName evidence="2">Nuclear transport factor 2</fullName>
        <shortName evidence="2">NTF-2</shortName>
    </recommendedName>
</protein>
<dbReference type="Pfam" id="PF02136">
    <property type="entry name" value="NTF2"/>
    <property type="match status" value="1"/>
</dbReference>
<gene>
    <name evidence="4" type="ORF">AB1Y20_000913</name>
</gene>
<comment type="function">
    <text evidence="2">Has a role in nuclear-cytoplasmic transport of proteins and mRNAs.</text>
</comment>
<evidence type="ECO:0000313" key="4">
    <source>
        <dbReference type="EMBL" id="KAL1529987.1"/>
    </source>
</evidence>
<dbReference type="InterPro" id="IPR045875">
    <property type="entry name" value="NTF2"/>
</dbReference>
<evidence type="ECO:0000313" key="5">
    <source>
        <dbReference type="Proteomes" id="UP001515480"/>
    </source>
</evidence>
<evidence type="ECO:0000256" key="1">
    <source>
        <dbReference type="ARBA" id="ARBA00022490"/>
    </source>
</evidence>
<comment type="subcellular location">
    <subcellularLocation>
        <location evidence="2">Cytoplasm</location>
    </subcellularLocation>
    <subcellularLocation>
        <location evidence="2">Nucleus</location>
    </subcellularLocation>
</comment>
<accession>A0AB34K9D5</accession>
<dbReference type="Proteomes" id="UP001515480">
    <property type="component" value="Unassembled WGS sequence"/>
</dbReference>
<dbReference type="CDD" id="cd00780">
    <property type="entry name" value="NTF2"/>
    <property type="match status" value="1"/>
</dbReference>
<sequence length="128" mass="14463">MAAPNAQFAEIGKAFAQHYYQTFDTNRAALHSLYQNESMLTFENEQFMGMQAIMTKLTTLQFQTVAHQTTTIDCQPSPGNGIMVFVTGNLAVDNNTTTPLKFAQTFMLMPTPSGSWYIHNDMFRLNYC</sequence>
<reference evidence="4 5" key="1">
    <citation type="journal article" date="2024" name="Science">
        <title>Giant polyketide synthase enzymes in the biosynthesis of giant marine polyether toxins.</title>
        <authorList>
            <person name="Fallon T.R."/>
            <person name="Shende V.V."/>
            <person name="Wierzbicki I.H."/>
            <person name="Pendleton A.L."/>
            <person name="Watervoot N.F."/>
            <person name="Auber R.P."/>
            <person name="Gonzalez D.J."/>
            <person name="Wisecaver J.H."/>
            <person name="Moore B.S."/>
        </authorList>
    </citation>
    <scope>NUCLEOTIDE SEQUENCE [LARGE SCALE GENOMIC DNA]</scope>
    <source>
        <strain evidence="4 5">12B1</strain>
    </source>
</reference>